<proteinExistence type="inferred from homology"/>
<dbReference type="OrthoDB" id="731962at2759"/>
<evidence type="ECO:0000256" key="4">
    <source>
        <dbReference type="SAM" id="Coils"/>
    </source>
</evidence>
<keyword evidence="3" id="KW-0808">Transferase</keyword>
<organism evidence="5 6">
    <name type="scientific">Dioscorea zingiberensis</name>
    <dbReference type="NCBI Taxonomy" id="325984"/>
    <lineage>
        <taxon>Eukaryota</taxon>
        <taxon>Viridiplantae</taxon>
        <taxon>Streptophyta</taxon>
        <taxon>Embryophyta</taxon>
        <taxon>Tracheophyta</taxon>
        <taxon>Spermatophyta</taxon>
        <taxon>Magnoliopsida</taxon>
        <taxon>Liliopsida</taxon>
        <taxon>Dioscoreales</taxon>
        <taxon>Dioscoreaceae</taxon>
        <taxon>Dioscorea</taxon>
    </lineage>
</organism>
<keyword evidence="4" id="KW-0175">Coiled coil</keyword>
<dbReference type="SUPFAM" id="SSF53756">
    <property type="entry name" value="UDP-Glycosyltransferase/glycogen phosphorylase"/>
    <property type="match status" value="1"/>
</dbReference>
<dbReference type="PANTHER" id="PTHR48047">
    <property type="entry name" value="GLYCOSYLTRANSFERASE"/>
    <property type="match status" value="1"/>
</dbReference>
<dbReference type="EMBL" id="JAGGNH010000005">
    <property type="protein sequence ID" value="KAJ0971695.1"/>
    <property type="molecule type" value="Genomic_DNA"/>
</dbReference>
<evidence type="ECO:0000313" key="6">
    <source>
        <dbReference type="Proteomes" id="UP001085076"/>
    </source>
</evidence>
<comment type="similarity">
    <text evidence="1">Belongs to the UDP-glycosyltransferase family.</text>
</comment>
<dbReference type="Proteomes" id="UP001085076">
    <property type="component" value="Miscellaneous, Linkage group lg05"/>
</dbReference>
<name>A0A9D5CGD9_9LILI</name>
<reference evidence="5" key="1">
    <citation type="submission" date="2021-03" db="EMBL/GenBank/DDBJ databases">
        <authorList>
            <person name="Li Z."/>
            <person name="Yang C."/>
        </authorList>
    </citation>
    <scope>NUCLEOTIDE SEQUENCE</scope>
    <source>
        <strain evidence="5">Dzin_1.0</strain>
        <tissue evidence="5">Leaf</tissue>
    </source>
</reference>
<evidence type="ECO:0000256" key="1">
    <source>
        <dbReference type="ARBA" id="ARBA00009995"/>
    </source>
</evidence>
<dbReference type="Gene3D" id="3.40.50.2000">
    <property type="entry name" value="Glycogen Phosphorylase B"/>
    <property type="match status" value="4"/>
</dbReference>
<accession>A0A9D5CGD9</accession>
<gene>
    <name evidence="5" type="ORF">J5N97_019654</name>
</gene>
<evidence type="ECO:0000256" key="2">
    <source>
        <dbReference type="ARBA" id="ARBA00022676"/>
    </source>
</evidence>
<sequence length="453" mass="50424">MNSMDAKDLHVFFLPFLAPGHMIPMIDMARLFSSHGVKSTIVTTTANSSLISPTLCRANANATLPINLLLLPFPSADVNLPSGHENLIYFPNPDVPEPFLAAIKLLETPFKLLLHEHQPDCIISDVFFTWSTTFGIPSILFHGSSFFTATVSGVVARLKLQESTSGYQEPFIVPGLPHRITLRKSLVPGMLLDESELRSQMGASARRSFGMIGNTFYELENDYVDLMKSWPSAIKFWNVGPVSLCNRDELDMAARGGGGMANSIEADECLVWLSKHRPNSVLYVSFGSMGRFTGAQLEEIAAGLEAAGHPFIWVVRDVGDEWMPNGFKERVLDEKRGLIMNGWAPQMLLLNRVEVGVEVGVRVCSSREEERVLVKREEIKKAVEELMGDGEEKERRRERAEELKKMAEKAVEVGGSSYEDLSRLIEELLELKKRGNGSEQGMNLTSPVELLHF</sequence>
<dbReference type="InterPro" id="IPR002213">
    <property type="entry name" value="UDP_glucos_trans"/>
</dbReference>
<dbReference type="CDD" id="cd03784">
    <property type="entry name" value="GT1_Gtf-like"/>
    <property type="match status" value="1"/>
</dbReference>
<reference evidence="5" key="2">
    <citation type="journal article" date="2022" name="Hortic Res">
        <title>The genome of Dioscorea zingiberensis sheds light on the biosynthesis, origin and evolution of the medicinally important diosgenin saponins.</title>
        <authorList>
            <person name="Li Y."/>
            <person name="Tan C."/>
            <person name="Li Z."/>
            <person name="Guo J."/>
            <person name="Li S."/>
            <person name="Chen X."/>
            <person name="Wang C."/>
            <person name="Dai X."/>
            <person name="Yang H."/>
            <person name="Song W."/>
            <person name="Hou L."/>
            <person name="Xu J."/>
            <person name="Tong Z."/>
            <person name="Xu A."/>
            <person name="Yuan X."/>
            <person name="Wang W."/>
            <person name="Yang Q."/>
            <person name="Chen L."/>
            <person name="Sun Z."/>
            <person name="Wang K."/>
            <person name="Pan B."/>
            <person name="Chen J."/>
            <person name="Bao Y."/>
            <person name="Liu F."/>
            <person name="Qi X."/>
            <person name="Gang D.R."/>
            <person name="Wen J."/>
            <person name="Li J."/>
        </authorList>
    </citation>
    <scope>NUCLEOTIDE SEQUENCE</scope>
    <source>
        <strain evidence="5">Dzin_1.0</strain>
    </source>
</reference>
<protein>
    <submittedName>
        <fullName evidence="5">Uncharacterized protein</fullName>
    </submittedName>
</protein>
<dbReference type="GO" id="GO:0035251">
    <property type="term" value="F:UDP-glucosyltransferase activity"/>
    <property type="evidence" value="ECO:0007669"/>
    <property type="project" value="TreeGrafter"/>
</dbReference>
<keyword evidence="6" id="KW-1185">Reference proteome</keyword>
<evidence type="ECO:0000313" key="5">
    <source>
        <dbReference type="EMBL" id="KAJ0971695.1"/>
    </source>
</evidence>
<dbReference type="PANTHER" id="PTHR48047:SF45">
    <property type="entry name" value="SCOPOLETIN GLUCOSYLTRANSFERASE-LIKE"/>
    <property type="match status" value="1"/>
</dbReference>
<feature type="coiled-coil region" evidence="4">
    <location>
        <begin position="376"/>
        <end position="413"/>
    </location>
</feature>
<evidence type="ECO:0000256" key="3">
    <source>
        <dbReference type="ARBA" id="ARBA00022679"/>
    </source>
</evidence>
<dbReference type="AlphaFoldDB" id="A0A9D5CGD9"/>
<keyword evidence="2" id="KW-0328">Glycosyltransferase</keyword>
<comment type="caution">
    <text evidence="5">The sequence shown here is derived from an EMBL/GenBank/DDBJ whole genome shotgun (WGS) entry which is preliminary data.</text>
</comment>